<evidence type="ECO:0000256" key="3">
    <source>
        <dbReference type="ARBA" id="ARBA00023163"/>
    </source>
</evidence>
<dbReference type="InterPro" id="IPR000524">
    <property type="entry name" value="Tscrpt_reg_HTH_GntR"/>
</dbReference>
<dbReference type="Gene3D" id="1.10.10.10">
    <property type="entry name" value="Winged helix-like DNA-binding domain superfamily/Winged helix DNA-binding domain"/>
    <property type="match status" value="1"/>
</dbReference>
<dbReference type="PROSITE" id="PS50949">
    <property type="entry name" value="HTH_GNTR"/>
    <property type="match status" value="1"/>
</dbReference>
<keyword evidence="1" id="KW-0805">Transcription regulation</keyword>
<keyword evidence="3" id="KW-0804">Transcription</keyword>
<accession>A0ABY4W4L6</accession>
<evidence type="ECO:0000313" key="6">
    <source>
        <dbReference type="EMBL" id="USG61058.1"/>
    </source>
</evidence>
<keyword evidence="2" id="KW-0238">DNA-binding</keyword>
<dbReference type="Pfam" id="PF07729">
    <property type="entry name" value="FCD"/>
    <property type="match status" value="1"/>
</dbReference>
<dbReference type="Gene3D" id="1.20.120.530">
    <property type="entry name" value="GntR ligand-binding domain-like"/>
    <property type="match status" value="1"/>
</dbReference>
<evidence type="ECO:0000256" key="2">
    <source>
        <dbReference type="ARBA" id="ARBA00023125"/>
    </source>
</evidence>
<dbReference type="RefSeq" id="WP_251934045.1">
    <property type="nucleotide sequence ID" value="NZ_CP098747.1"/>
</dbReference>
<dbReference type="Pfam" id="PF00392">
    <property type="entry name" value="GntR"/>
    <property type="match status" value="1"/>
</dbReference>
<dbReference type="InterPro" id="IPR036390">
    <property type="entry name" value="WH_DNA-bd_sf"/>
</dbReference>
<feature type="region of interest" description="Disordered" evidence="4">
    <location>
        <begin position="231"/>
        <end position="250"/>
    </location>
</feature>
<gene>
    <name evidence="6" type="ORF">NBZ79_18035</name>
</gene>
<organism evidence="6 7">
    <name type="scientific">Sneathiella marina</name>
    <dbReference type="NCBI Taxonomy" id="2950108"/>
    <lineage>
        <taxon>Bacteria</taxon>
        <taxon>Pseudomonadati</taxon>
        <taxon>Pseudomonadota</taxon>
        <taxon>Alphaproteobacteria</taxon>
        <taxon>Sneathiellales</taxon>
        <taxon>Sneathiellaceae</taxon>
        <taxon>Sneathiella</taxon>
    </lineage>
</organism>
<dbReference type="SMART" id="SM00345">
    <property type="entry name" value="HTH_GNTR"/>
    <property type="match status" value="1"/>
</dbReference>
<dbReference type="Proteomes" id="UP001056291">
    <property type="component" value="Chromosome"/>
</dbReference>
<feature type="domain" description="HTH gntR-type" evidence="5">
    <location>
        <begin position="3"/>
        <end position="71"/>
    </location>
</feature>
<dbReference type="PANTHER" id="PTHR43537">
    <property type="entry name" value="TRANSCRIPTIONAL REGULATOR, GNTR FAMILY"/>
    <property type="match status" value="1"/>
</dbReference>
<dbReference type="InterPro" id="IPR008920">
    <property type="entry name" value="TF_FadR/GntR_C"/>
</dbReference>
<evidence type="ECO:0000256" key="4">
    <source>
        <dbReference type="SAM" id="MobiDB-lite"/>
    </source>
</evidence>
<dbReference type="SUPFAM" id="SSF48008">
    <property type="entry name" value="GntR ligand-binding domain-like"/>
    <property type="match status" value="1"/>
</dbReference>
<dbReference type="SUPFAM" id="SSF46785">
    <property type="entry name" value="Winged helix' DNA-binding domain"/>
    <property type="match status" value="1"/>
</dbReference>
<dbReference type="PANTHER" id="PTHR43537:SF5">
    <property type="entry name" value="UXU OPERON TRANSCRIPTIONAL REGULATOR"/>
    <property type="match status" value="1"/>
</dbReference>
<dbReference type="SMART" id="SM00895">
    <property type="entry name" value="FCD"/>
    <property type="match status" value="1"/>
</dbReference>
<name>A0ABY4W4L6_9PROT</name>
<proteinExistence type="predicted"/>
<sequence length="250" mass="29250">MNQAEVKRIVAELLPYIRYHRLQPGDRLPSERDLCTKFNASRNSVREALTALEIMRVVERRPNSGIYLQELSRDTSVDAMVMFQDAGVPLLSEEVAGFVETRRILEIESFRLACERSTEEDLQKLREILTFCEENIENCELIAEYDAIFHLALVEAAHNQVYLRVVNSFYLTSKDRRKVFFKSLEQCKRSHQDHLKLYNSLKDRDYVSGKKILNRHLATVGEFWERHLKQEKESAAREEKLGKSKIEATR</sequence>
<reference evidence="6" key="1">
    <citation type="submission" date="2022-06" db="EMBL/GenBank/DDBJ databases">
        <title>Sneathiella actinostolidae sp. nov., isolated from a sea anemonein the Western Pacific Ocean.</title>
        <authorList>
            <person name="Wei M.J."/>
        </authorList>
    </citation>
    <scope>NUCLEOTIDE SEQUENCE</scope>
    <source>
        <strain evidence="6">PHK-P5</strain>
    </source>
</reference>
<dbReference type="CDD" id="cd07377">
    <property type="entry name" value="WHTH_GntR"/>
    <property type="match status" value="1"/>
</dbReference>
<dbReference type="EMBL" id="CP098747">
    <property type="protein sequence ID" value="USG61058.1"/>
    <property type="molecule type" value="Genomic_DNA"/>
</dbReference>
<dbReference type="InterPro" id="IPR036388">
    <property type="entry name" value="WH-like_DNA-bd_sf"/>
</dbReference>
<dbReference type="PRINTS" id="PR00035">
    <property type="entry name" value="HTHGNTR"/>
</dbReference>
<protein>
    <submittedName>
        <fullName evidence="6">FadR family transcriptional regulator</fullName>
    </submittedName>
</protein>
<evidence type="ECO:0000313" key="7">
    <source>
        <dbReference type="Proteomes" id="UP001056291"/>
    </source>
</evidence>
<evidence type="ECO:0000259" key="5">
    <source>
        <dbReference type="PROSITE" id="PS50949"/>
    </source>
</evidence>
<evidence type="ECO:0000256" key="1">
    <source>
        <dbReference type="ARBA" id="ARBA00023015"/>
    </source>
</evidence>
<dbReference type="InterPro" id="IPR011711">
    <property type="entry name" value="GntR_C"/>
</dbReference>
<keyword evidence="7" id="KW-1185">Reference proteome</keyword>